<name>I4G2U2_MICAE</name>
<dbReference type="EMBL" id="CAIJ01000244">
    <property type="protein sequence ID" value="CCI02253.1"/>
    <property type="molecule type" value="Genomic_DNA"/>
</dbReference>
<dbReference type="InterPro" id="IPR014919">
    <property type="entry name" value="XisH"/>
</dbReference>
<dbReference type="Pfam" id="PF08814">
    <property type="entry name" value="XisH"/>
    <property type="match status" value="1"/>
</dbReference>
<reference evidence="1 2" key="1">
    <citation type="submission" date="2012-04" db="EMBL/GenBank/DDBJ databases">
        <authorList>
            <person name="Genoscope - CEA"/>
        </authorList>
    </citation>
    <scope>NUCLEOTIDE SEQUENCE [LARGE SCALE GENOMIC DNA]</scope>
    <source>
        <strain evidence="1 2">9443</strain>
    </source>
</reference>
<dbReference type="Gene3D" id="3.40.1350.10">
    <property type="match status" value="1"/>
</dbReference>
<dbReference type="SUPFAM" id="SSF52980">
    <property type="entry name" value="Restriction endonuclease-like"/>
    <property type="match status" value="1"/>
</dbReference>
<organism evidence="1 2">
    <name type="scientific">Microcystis aeruginosa PCC 9443</name>
    <dbReference type="NCBI Taxonomy" id="1160281"/>
    <lineage>
        <taxon>Bacteria</taxon>
        <taxon>Bacillati</taxon>
        <taxon>Cyanobacteriota</taxon>
        <taxon>Cyanophyceae</taxon>
        <taxon>Oscillatoriophycideae</taxon>
        <taxon>Chroococcales</taxon>
        <taxon>Microcystaceae</taxon>
        <taxon>Microcystis</taxon>
    </lineage>
</organism>
<dbReference type="Proteomes" id="UP000003480">
    <property type="component" value="Unassembled WGS sequence"/>
</dbReference>
<dbReference type="HOGENOM" id="CLU_132053_0_0_3"/>
<gene>
    <name evidence="1" type="ORF">MICAC_3180005</name>
</gene>
<evidence type="ECO:0000313" key="1">
    <source>
        <dbReference type="EMBL" id="CCI02253.1"/>
    </source>
</evidence>
<comment type="caution">
    <text evidence="1">The sequence shown here is derived from an EMBL/GenBank/DDBJ whole genome shotgun (WGS) entry which is preliminary data.</text>
</comment>
<accession>I4G2U2</accession>
<dbReference type="InterPro" id="IPR011856">
    <property type="entry name" value="tRNA_endonuc-like_dom_sf"/>
</dbReference>
<dbReference type="GO" id="GO:0003676">
    <property type="term" value="F:nucleic acid binding"/>
    <property type="evidence" value="ECO:0007669"/>
    <property type="project" value="InterPro"/>
</dbReference>
<dbReference type="CDD" id="cd22366">
    <property type="entry name" value="XisH-like"/>
    <property type="match status" value="1"/>
</dbReference>
<proteinExistence type="predicted"/>
<dbReference type="InterPro" id="IPR011335">
    <property type="entry name" value="Restrct_endonuc-II-like"/>
</dbReference>
<dbReference type="AlphaFoldDB" id="I4G2U2"/>
<evidence type="ECO:0000313" key="2">
    <source>
        <dbReference type="Proteomes" id="UP000003480"/>
    </source>
</evidence>
<sequence length="173" mass="20049">MSYEVNEPILNSPFDEPLMKLNQPFIELAYTLENSMSAKDIFHQSVCIAIEKDGWNITHDPLYLKVNDVEFYIDLGAERLIAAEKSGQKIALEIKSFLGASEVTEFHLALGQILNYRLALKQEQPERILYLAIPQDTYEDFFSRQFIQNAVAEYKIKLLIFNSLKQEVVLWKE</sequence>
<protein>
    <submittedName>
        <fullName evidence="1">FdxN element excision controlling factor protein (Modular protein)</fullName>
    </submittedName>
</protein>